<evidence type="ECO:0000259" key="15">
    <source>
        <dbReference type="Pfam" id="PF05173"/>
    </source>
</evidence>
<dbReference type="Pfam" id="PF05173">
    <property type="entry name" value="DapB_C"/>
    <property type="match status" value="1"/>
</dbReference>
<dbReference type="HAMAP" id="MF_00102">
    <property type="entry name" value="DapB"/>
    <property type="match status" value="1"/>
</dbReference>
<evidence type="ECO:0000313" key="16">
    <source>
        <dbReference type="EMBL" id="SDD41102.1"/>
    </source>
</evidence>
<feature type="binding site" evidence="13">
    <location>
        <begin position="115"/>
        <end position="118"/>
    </location>
    <ligand>
        <name>NAD(+)</name>
        <dbReference type="ChEBI" id="CHEBI:57540"/>
    </ligand>
</feature>
<dbReference type="GO" id="GO:0005829">
    <property type="term" value="C:cytosol"/>
    <property type="evidence" value="ECO:0007669"/>
    <property type="project" value="TreeGrafter"/>
</dbReference>
<organism evidence="16 17">
    <name type="scientific">Aquimonas voraii</name>
    <dbReference type="NCBI Taxonomy" id="265719"/>
    <lineage>
        <taxon>Bacteria</taxon>
        <taxon>Pseudomonadati</taxon>
        <taxon>Pseudomonadota</taxon>
        <taxon>Gammaproteobacteria</taxon>
        <taxon>Lysobacterales</taxon>
        <taxon>Lysobacteraceae</taxon>
        <taxon>Aquimonas</taxon>
    </lineage>
</organism>
<comment type="caution">
    <text evidence="13">Was originally thought to be a dihydrodipicolinate reductase (DHDPR), catalyzing the conversion of dihydrodipicolinate to tetrahydrodipicolinate. However, it was shown in E.coli that the substrate of the enzymatic reaction is not dihydrodipicolinate (DHDP) but in fact (2S,4S)-4-hydroxy-2,3,4,5-tetrahydrodipicolinic acid (HTPA), the product released by the DapA-catalyzed reaction.</text>
</comment>
<dbReference type="AlphaFoldDB" id="A0A1G6UIB7"/>
<evidence type="ECO:0000256" key="11">
    <source>
        <dbReference type="ARBA" id="ARBA00049080"/>
    </source>
</evidence>
<protein>
    <recommendedName>
        <fullName evidence="10 13">4-hydroxy-tetrahydrodipicolinate reductase</fullName>
        <shortName evidence="13">HTPA reductase</shortName>
        <ecNumber evidence="10 13">1.17.1.8</ecNumber>
    </recommendedName>
</protein>
<dbReference type="EC" id="1.17.1.8" evidence="10 13"/>
<comment type="similarity">
    <text evidence="1 13">Belongs to the DapB family.</text>
</comment>
<dbReference type="GO" id="GO:0008839">
    <property type="term" value="F:4-hydroxy-tetrahydrodipicolinate reductase"/>
    <property type="evidence" value="ECO:0007669"/>
    <property type="project" value="UniProtKB-UniRule"/>
</dbReference>
<keyword evidence="17" id="KW-1185">Reference proteome</keyword>
<sequence length="260" mass="26729">MDDRRARLLIHGASGRMGRSLLSLVAEHPGLHLVAAVANAPRADLGALAVLRPAQIAQAPAFDVVIDFSAPSALPALAAACAERGAALVSGTTGLDAAALAALDQAAQRVPVLWAANFSLGVALLAALARRAAAAVPDWDCEIIETHHRRKQDAPSGTALRLGEAIAAGRGQSLAALARHGREGAQAPRIAGEIGFHAVRGGDVVGDHQILLAGEAEVIELTHRAASREVFARGALKSAAWLSGRGPGRYRVEDVLGLAD</sequence>
<feature type="binding site" evidence="13">
    <location>
        <begin position="157"/>
        <end position="158"/>
    </location>
    <ligand>
        <name>(S)-2,3,4,5-tetrahydrodipicolinate</name>
        <dbReference type="ChEBI" id="CHEBI:16845"/>
    </ligand>
</feature>
<dbReference type="Proteomes" id="UP000199603">
    <property type="component" value="Unassembled WGS sequence"/>
</dbReference>
<evidence type="ECO:0000256" key="5">
    <source>
        <dbReference type="ARBA" id="ARBA00022915"/>
    </source>
</evidence>
<dbReference type="Pfam" id="PF01113">
    <property type="entry name" value="DapB_N"/>
    <property type="match status" value="1"/>
</dbReference>
<evidence type="ECO:0000256" key="13">
    <source>
        <dbReference type="HAMAP-Rule" id="MF_00102"/>
    </source>
</evidence>
<proteinExistence type="inferred from homology"/>
<evidence type="ECO:0000313" key="17">
    <source>
        <dbReference type="Proteomes" id="UP000199603"/>
    </source>
</evidence>
<evidence type="ECO:0000256" key="10">
    <source>
        <dbReference type="ARBA" id="ARBA00038983"/>
    </source>
</evidence>
<feature type="binding site" evidence="13">
    <location>
        <begin position="91"/>
        <end position="93"/>
    </location>
    <ligand>
        <name>NAD(+)</name>
        <dbReference type="ChEBI" id="CHEBI:57540"/>
    </ligand>
</feature>
<keyword evidence="7 13" id="KW-0520">NAD</keyword>
<dbReference type="SUPFAM" id="SSF55347">
    <property type="entry name" value="Glyceraldehyde-3-phosphate dehydrogenase-like, C-terminal domain"/>
    <property type="match status" value="1"/>
</dbReference>
<evidence type="ECO:0000256" key="2">
    <source>
        <dbReference type="ARBA" id="ARBA00022490"/>
    </source>
</evidence>
<dbReference type="STRING" id="265719.SAMN04488509_102353"/>
<dbReference type="InterPro" id="IPR023940">
    <property type="entry name" value="DHDPR_bac"/>
</dbReference>
<feature type="binding site" evidence="13">
    <location>
        <begin position="12"/>
        <end position="17"/>
    </location>
    <ligand>
        <name>NAD(+)</name>
        <dbReference type="ChEBI" id="CHEBI:57540"/>
    </ligand>
</feature>
<dbReference type="SUPFAM" id="SSF51735">
    <property type="entry name" value="NAD(P)-binding Rossmann-fold domains"/>
    <property type="match status" value="1"/>
</dbReference>
<evidence type="ECO:0000256" key="7">
    <source>
        <dbReference type="ARBA" id="ARBA00023027"/>
    </source>
</evidence>
<keyword evidence="3 13" id="KW-0028">Amino-acid biosynthesis</keyword>
<dbReference type="InterPro" id="IPR036291">
    <property type="entry name" value="NAD(P)-bd_dom_sf"/>
</dbReference>
<keyword evidence="4 13" id="KW-0521">NADP</keyword>
<evidence type="ECO:0000256" key="9">
    <source>
        <dbReference type="ARBA" id="ARBA00037922"/>
    </source>
</evidence>
<dbReference type="FunFam" id="3.30.360.10:FF:000009">
    <property type="entry name" value="4-hydroxy-tetrahydrodipicolinate reductase"/>
    <property type="match status" value="1"/>
</dbReference>
<dbReference type="PANTHER" id="PTHR20836">
    <property type="entry name" value="DIHYDRODIPICOLINATE REDUCTASE"/>
    <property type="match status" value="1"/>
</dbReference>
<comment type="subcellular location">
    <subcellularLocation>
        <location evidence="13">Cytoplasm</location>
    </subcellularLocation>
</comment>
<dbReference type="PIRSF" id="PIRSF000161">
    <property type="entry name" value="DHPR"/>
    <property type="match status" value="1"/>
</dbReference>
<gene>
    <name evidence="13" type="primary">dapB</name>
    <name evidence="16" type="ORF">SAMN04488509_102353</name>
</gene>
<evidence type="ECO:0000259" key="14">
    <source>
        <dbReference type="Pfam" id="PF01113"/>
    </source>
</evidence>
<dbReference type="NCBIfam" id="TIGR00036">
    <property type="entry name" value="dapB"/>
    <property type="match status" value="1"/>
</dbReference>
<dbReference type="InterPro" id="IPR000846">
    <property type="entry name" value="DapB_N"/>
</dbReference>
<dbReference type="GO" id="GO:0019877">
    <property type="term" value="P:diaminopimelate biosynthetic process"/>
    <property type="evidence" value="ECO:0007669"/>
    <property type="project" value="UniProtKB-UniRule"/>
</dbReference>
<reference evidence="16 17" key="1">
    <citation type="submission" date="2016-10" db="EMBL/GenBank/DDBJ databases">
        <authorList>
            <person name="de Groot N.N."/>
        </authorList>
    </citation>
    <scope>NUCLEOTIDE SEQUENCE [LARGE SCALE GENOMIC DNA]</scope>
    <source>
        <strain evidence="16 17">DSM 16957</strain>
    </source>
</reference>
<feature type="domain" description="Dihydrodipicolinate reductase C-terminal" evidence="15">
    <location>
        <begin position="121"/>
        <end position="256"/>
    </location>
</feature>
<evidence type="ECO:0000256" key="1">
    <source>
        <dbReference type="ARBA" id="ARBA00006642"/>
    </source>
</evidence>
<dbReference type="UniPathway" id="UPA00034">
    <property type="reaction ID" value="UER00018"/>
</dbReference>
<dbReference type="EMBL" id="FNAG01000002">
    <property type="protein sequence ID" value="SDD41102.1"/>
    <property type="molecule type" value="Genomic_DNA"/>
</dbReference>
<dbReference type="GO" id="GO:0009089">
    <property type="term" value="P:lysine biosynthetic process via diaminopimelate"/>
    <property type="evidence" value="ECO:0007669"/>
    <property type="project" value="UniProtKB-UniRule"/>
</dbReference>
<dbReference type="InterPro" id="IPR022664">
    <property type="entry name" value="DapB_N_CS"/>
</dbReference>
<comment type="caution">
    <text evidence="13">Lacks conserved residue(s) required for the propagation of feature annotation.</text>
</comment>
<comment type="function">
    <text evidence="13">Catalyzes the conversion of 4-hydroxy-tetrahydrodipicolinate (HTPA) to tetrahydrodipicolinate.</text>
</comment>
<dbReference type="Gene3D" id="3.30.360.10">
    <property type="entry name" value="Dihydrodipicolinate Reductase, domain 2"/>
    <property type="match status" value="1"/>
</dbReference>
<comment type="catalytic activity">
    <reaction evidence="11 13">
        <text>(S)-2,3,4,5-tetrahydrodipicolinate + NADP(+) + H2O = (2S,4S)-4-hydroxy-2,3,4,5-tetrahydrodipicolinate + NADPH + H(+)</text>
        <dbReference type="Rhea" id="RHEA:35331"/>
        <dbReference type="ChEBI" id="CHEBI:15377"/>
        <dbReference type="ChEBI" id="CHEBI:15378"/>
        <dbReference type="ChEBI" id="CHEBI:16845"/>
        <dbReference type="ChEBI" id="CHEBI:57783"/>
        <dbReference type="ChEBI" id="CHEBI:58349"/>
        <dbReference type="ChEBI" id="CHEBI:67139"/>
        <dbReference type="EC" id="1.17.1.8"/>
    </reaction>
</comment>
<feature type="active site" description="Proton donor" evidence="13">
    <location>
        <position position="151"/>
    </location>
</feature>
<keyword evidence="5 13" id="KW-0220">Diaminopimelate biosynthesis</keyword>
<feature type="domain" description="Dihydrodipicolinate reductase N-terminal" evidence="14">
    <location>
        <begin position="7"/>
        <end position="118"/>
    </location>
</feature>
<comment type="catalytic activity">
    <reaction evidence="12 13">
        <text>(S)-2,3,4,5-tetrahydrodipicolinate + NAD(+) + H2O = (2S,4S)-4-hydroxy-2,3,4,5-tetrahydrodipicolinate + NADH + H(+)</text>
        <dbReference type="Rhea" id="RHEA:35323"/>
        <dbReference type="ChEBI" id="CHEBI:15377"/>
        <dbReference type="ChEBI" id="CHEBI:15378"/>
        <dbReference type="ChEBI" id="CHEBI:16845"/>
        <dbReference type="ChEBI" id="CHEBI:57540"/>
        <dbReference type="ChEBI" id="CHEBI:57945"/>
        <dbReference type="ChEBI" id="CHEBI:67139"/>
        <dbReference type="EC" id="1.17.1.8"/>
    </reaction>
</comment>
<evidence type="ECO:0000256" key="12">
    <source>
        <dbReference type="ARBA" id="ARBA00049396"/>
    </source>
</evidence>
<evidence type="ECO:0000256" key="4">
    <source>
        <dbReference type="ARBA" id="ARBA00022857"/>
    </source>
</evidence>
<evidence type="ECO:0000256" key="8">
    <source>
        <dbReference type="ARBA" id="ARBA00023154"/>
    </source>
</evidence>
<dbReference type="RefSeq" id="WP_342670433.1">
    <property type="nucleotide sequence ID" value="NZ_FNAG01000002.1"/>
</dbReference>
<accession>A0A1G6UIB7</accession>
<comment type="subunit">
    <text evidence="13">Homotetramer.</text>
</comment>
<evidence type="ECO:0000256" key="3">
    <source>
        <dbReference type="ARBA" id="ARBA00022605"/>
    </source>
</evidence>
<dbReference type="GO" id="GO:0016726">
    <property type="term" value="F:oxidoreductase activity, acting on CH or CH2 groups, NAD or NADP as acceptor"/>
    <property type="evidence" value="ECO:0007669"/>
    <property type="project" value="UniProtKB-UniRule"/>
</dbReference>
<dbReference type="Gene3D" id="3.40.50.720">
    <property type="entry name" value="NAD(P)-binding Rossmann-like Domain"/>
    <property type="match status" value="1"/>
</dbReference>
<evidence type="ECO:0000256" key="6">
    <source>
        <dbReference type="ARBA" id="ARBA00023002"/>
    </source>
</evidence>
<comment type="pathway">
    <text evidence="9 13">Amino-acid biosynthesis; L-lysine biosynthesis via DAP pathway; (S)-tetrahydrodipicolinate from L-aspartate: step 4/4.</text>
</comment>
<feature type="active site" description="Proton donor/acceptor" evidence="13">
    <location>
        <position position="147"/>
    </location>
</feature>
<keyword evidence="6 13" id="KW-0560">Oxidoreductase</keyword>
<dbReference type="PROSITE" id="PS01298">
    <property type="entry name" value="DAPB"/>
    <property type="match status" value="1"/>
</dbReference>
<feature type="binding site" evidence="13">
    <location>
        <position position="148"/>
    </location>
    <ligand>
        <name>(S)-2,3,4,5-tetrahydrodipicolinate</name>
        <dbReference type="ChEBI" id="CHEBI:16845"/>
    </ligand>
</feature>
<dbReference type="GO" id="GO:0051287">
    <property type="term" value="F:NAD binding"/>
    <property type="evidence" value="ECO:0007669"/>
    <property type="project" value="UniProtKB-UniRule"/>
</dbReference>
<keyword evidence="8 13" id="KW-0457">Lysine biosynthesis</keyword>
<keyword evidence="2 13" id="KW-0963">Cytoplasm</keyword>
<name>A0A1G6UIB7_9GAMM</name>
<dbReference type="GO" id="GO:0050661">
    <property type="term" value="F:NADP binding"/>
    <property type="evidence" value="ECO:0007669"/>
    <property type="project" value="UniProtKB-UniRule"/>
</dbReference>
<dbReference type="PANTHER" id="PTHR20836:SF0">
    <property type="entry name" value="4-HYDROXY-TETRAHYDRODIPICOLINATE REDUCTASE 1, CHLOROPLASTIC-RELATED"/>
    <property type="match status" value="1"/>
</dbReference>
<feature type="binding site" evidence="13">
    <location>
        <position position="42"/>
    </location>
    <ligand>
        <name>NADP(+)</name>
        <dbReference type="ChEBI" id="CHEBI:58349"/>
    </ligand>
</feature>
<dbReference type="InterPro" id="IPR022663">
    <property type="entry name" value="DapB_C"/>
</dbReference>